<dbReference type="AlphaFoldDB" id="A0A4Q4TWR6"/>
<dbReference type="STRING" id="155417.A0A4Q4TWR6"/>
<evidence type="ECO:0000256" key="3">
    <source>
        <dbReference type="ARBA" id="ARBA00023015"/>
    </source>
</evidence>
<accession>A0A4Q4TWR6</accession>
<comment type="caution">
    <text evidence="7">The sequence shown here is derived from an EMBL/GenBank/DDBJ whole genome shotgun (WGS) entry which is preliminary data.</text>
</comment>
<proteinExistence type="predicted"/>
<evidence type="ECO:0000256" key="2">
    <source>
        <dbReference type="ARBA" id="ARBA00022723"/>
    </source>
</evidence>
<organism evidence="7 8">
    <name type="scientific">Monosporascus ibericus</name>
    <dbReference type="NCBI Taxonomy" id="155417"/>
    <lineage>
        <taxon>Eukaryota</taxon>
        <taxon>Fungi</taxon>
        <taxon>Dikarya</taxon>
        <taxon>Ascomycota</taxon>
        <taxon>Pezizomycotina</taxon>
        <taxon>Sordariomycetes</taxon>
        <taxon>Xylariomycetidae</taxon>
        <taxon>Xylariales</taxon>
        <taxon>Xylariales incertae sedis</taxon>
        <taxon>Monosporascus</taxon>
    </lineage>
</organism>
<dbReference type="GO" id="GO:0005634">
    <property type="term" value="C:nucleus"/>
    <property type="evidence" value="ECO:0007669"/>
    <property type="project" value="UniProtKB-SubCell"/>
</dbReference>
<dbReference type="PANTHER" id="PTHR47338:SF23">
    <property type="entry name" value="ZN(II)2CYS6 TRANSCRIPTION FACTOR (EUROFUNG)"/>
    <property type="match status" value="1"/>
</dbReference>
<dbReference type="GO" id="GO:0000981">
    <property type="term" value="F:DNA-binding transcription factor activity, RNA polymerase II-specific"/>
    <property type="evidence" value="ECO:0007669"/>
    <property type="project" value="InterPro"/>
</dbReference>
<feature type="region of interest" description="Disordered" evidence="6">
    <location>
        <begin position="1"/>
        <end position="31"/>
    </location>
</feature>
<dbReference type="OrthoDB" id="4456959at2759"/>
<dbReference type="PANTHER" id="PTHR47338">
    <property type="entry name" value="ZN(II)2CYS6 TRANSCRIPTION FACTOR (EUROFUNG)-RELATED"/>
    <property type="match status" value="1"/>
</dbReference>
<evidence type="ECO:0000313" key="8">
    <source>
        <dbReference type="Proteomes" id="UP000293360"/>
    </source>
</evidence>
<keyword evidence="2" id="KW-0479">Metal-binding</keyword>
<evidence type="ECO:0000256" key="4">
    <source>
        <dbReference type="ARBA" id="ARBA00023163"/>
    </source>
</evidence>
<keyword evidence="5" id="KW-0539">Nucleus</keyword>
<evidence type="ECO:0008006" key="9">
    <source>
        <dbReference type="Google" id="ProtNLM"/>
    </source>
</evidence>
<dbReference type="InterPro" id="IPR050815">
    <property type="entry name" value="TF_fung"/>
</dbReference>
<dbReference type="Proteomes" id="UP000293360">
    <property type="component" value="Unassembled WGS sequence"/>
</dbReference>
<reference evidence="7 8" key="1">
    <citation type="submission" date="2018-06" db="EMBL/GenBank/DDBJ databases">
        <title>Complete Genomes of Monosporascus.</title>
        <authorList>
            <person name="Robinson A.J."/>
            <person name="Natvig D.O."/>
        </authorList>
    </citation>
    <scope>NUCLEOTIDE SEQUENCE [LARGE SCALE GENOMIC DNA]</scope>
    <source>
        <strain evidence="7 8">CBS 110550</strain>
    </source>
</reference>
<keyword evidence="8" id="KW-1185">Reference proteome</keyword>
<evidence type="ECO:0000313" key="7">
    <source>
        <dbReference type="EMBL" id="RYP10727.1"/>
    </source>
</evidence>
<protein>
    <recommendedName>
        <fullName evidence="9">Transcription factor domain-containing protein</fullName>
    </recommendedName>
</protein>
<dbReference type="GO" id="GO:0046872">
    <property type="term" value="F:metal ion binding"/>
    <property type="evidence" value="ECO:0007669"/>
    <property type="project" value="UniProtKB-KW"/>
</dbReference>
<dbReference type="EMBL" id="QJNU01000014">
    <property type="protein sequence ID" value="RYP10727.1"/>
    <property type="molecule type" value="Genomic_DNA"/>
</dbReference>
<sequence length="386" mass="43420">MPSQHESVPQTDSGTDVQSISDSGSPSALPTDMSTVGGFAYCIEATESMSRVISYFLQQKVNLRNSKDINSWLTRFKELDLRLVHWKMLLPEKWRASMERQSTRMDPNLTLAHVTHNVSTILLHQMIAYPPAHWGFRNRLPSVCSADTCFTAATEITTITRNYLKYTPETEPCNSQYAFCVFVAARVLLVHWRYYVEIQLPAEFWSLVDYLDEMARRWSGRNRQDPSRHLSLAANFALKLRQLHELCISDQAFRIDVAAYTREIDHSHMGFPNLQSLSPPRPLRNRGASNNSFWDSELPGIPDQADISAGTIAAGQSPANDRAAPNLAYTGQEGNIRRGSIATIGGIDDFNSISQAMLDQQFMNLDRVIAFEDGSMFAAEMDGGSW</sequence>
<evidence type="ECO:0000256" key="5">
    <source>
        <dbReference type="ARBA" id="ARBA00023242"/>
    </source>
</evidence>
<keyword evidence="3" id="KW-0805">Transcription regulation</keyword>
<evidence type="ECO:0000256" key="6">
    <source>
        <dbReference type="SAM" id="MobiDB-lite"/>
    </source>
</evidence>
<name>A0A4Q4TWR6_9PEZI</name>
<evidence type="ECO:0000256" key="1">
    <source>
        <dbReference type="ARBA" id="ARBA00004123"/>
    </source>
</evidence>
<comment type="subcellular location">
    <subcellularLocation>
        <location evidence="1">Nucleus</location>
    </subcellularLocation>
</comment>
<gene>
    <name evidence="7" type="ORF">DL764_000517</name>
</gene>
<dbReference type="CDD" id="cd12148">
    <property type="entry name" value="fungal_TF_MHR"/>
    <property type="match status" value="1"/>
</dbReference>
<keyword evidence="4" id="KW-0804">Transcription</keyword>